<feature type="region of interest" description="Disordered" evidence="12">
    <location>
        <begin position="125"/>
        <end position="155"/>
    </location>
</feature>
<evidence type="ECO:0000256" key="2">
    <source>
        <dbReference type="ARBA" id="ARBA00022527"/>
    </source>
</evidence>
<evidence type="ECO:0000256" key="6">
    <source>
        <dbReference type="ARBA" id="ARBA00022777"/>
    </source>
</evidence>
<keyword evidence="5 11" id="KW-0547">Nucleotide-binding</keyword>
<dbReference type="SUPFAM" id="SSF56112">
    <property type="entry name" value="Protein kinase-like (PK-like)"/>
    <property type="match status" value="1"/>
</dbReference>
<keyword evidence="3 11" id="KW-0808">Transferase</keyword>
<evidence type="ECO:0000256" key="7">
    <source>
        <dbReference type="ARBA" id="ARBA00022840"/>
    </source>
</evidence>
<evidence type="ECO:0000256" key="1">
    <source>
        <dbReference type="ARBA" id="ARBA00009196"/>
    </source>
</evidence>
<dbReference type="GO" id="GO:0046872">
    <property type="term" value="F:metal ion binding"/>
    <property type="evidence" value="ECO:0007669"/>
    <property type="project" value="UniProtKB-UniRule"/>
</dbReference>
<dbReference type="Gene3D" id="3.30.200.20">
    <property type="entry name" value="Phosphorylase Kinase, domain 1"/>
    <property type="match status" value="1"/>
</dbReference>
<sequence>MTEGIKYAWGNTPKSDEEGKANEPIASLMEIMEEQSHEEELTSRMDLACDMSNLDGEPDCSRDLELALELSRDPDCSADELLAIKLQRQFDREEELERTFEQSKATTGRRQAVLAPDPYHYVKEAKQQQMKQRETAQNGGDSSDDEEGEEEDDELREFATNLLYEKLTPPEFPPCGTLKGADGAVVTKHDAAVSVLKSTDKALQLPLALHTGDCTGSRIGGKVLNALRTFGKTESRRQMRVKDKEEKATSEMSVDMKTRLTLLKWINSGEFDRVEEIIATGKESAVLHALLDTDGDNSRQKVVGSGVATKKGAVEEVEEEQEGGGGQQIVGPSADETAEHLAPPAERQKMPTAAARQTHFAVKVYRATLAGFRNRAEYVKDDFRFKNPRRVMKIWAEKEFLNLKRLKNANIMCPTPIKLRKHVLLMSMVGDTYPAPKLKELEWVDDAMRQDAFEQVRRMVVTMYKQCQLVHGDLSEFNLLYHMDTVYVIDLAQAMDISHPSSLRFLHRDITNVLNFFGRIGCEPLPTPHTFFHEVTDIEFDPNKNLYVQVESFERENRNMDLKGAKASPANYELHLHQQESTGRADSPSRPYN</sequence>
<keyword evidence="15" id="KW-1185">Reference proteome</keyword>
<evidence type="ECO:0000256" key="3">
    <source>
        <dbReference type="ARBA" id="ARBA00022679"/>
    </source>
</evidence>
<dbReference type="InterPro" id="IPR051272">
    <property type="entry name" value="RIO-type_Ser/Thr_kinase"/>
</dbReference>
<accession>A0ABD2KRC2</accession>
<dbReference type="InterPro" id="IPR017406">
    <property type="entry name" value="Ser/Thr_kinase_Rio3"/>
</dbReference>
<comment type="catalytic activity">
    <reaction evidence="10 11">
        <text>L-seryl-[protein] + ATP = O-phospho-L-seryl-[protein] + ADP + H(+)</text>
        <dbReference type="Rhea" id="RHEA:17989"/>
        <dbReference type="Rhea" id="RHEA-COMP:9863"/>
        <dbReference type="Rhea" id="RHEA-COMP:11604"/>
        <dbReference type="ChEBI" id="CHEBI:15378"/>
        <dbReference type="ChEBI" id="CHEBI:29999"/>
        <dbReference type="ChEBI" id="CHEBI:30616"/>
        <dbReference type="ChEBI" id="CHEBI:83421"/>
        <dbReference type="ChEBI" id="CHEBI:456216"/>
        <dbReference type="EC" id="2.7.11.1"/>
    </reaction>
</comment>
<gene>
    <name evidence="14" type="ORF">niasHT_026934</name>
</gene>
<dbReference type="InterPro" id="IPR018935">
    <property type="entry name" value="RIO_kinase_CS"/>
</dbReference>
<dbReference type="SMART" id="SM00090">
    <property type="entry name" value="RIO"/>
    <property type="match status" value="1"/>
</dbReference>
<comment type="similarity">
    <text evidence="1 11">Belongs to the protein kinase superfamily. RIO-type Ser/Thr kinase family.</text>
</comment>
<keyword evidence="4 11" id="KW-0479">Metal-binding</keyword>
<name>A0ABD2KRC2_9BILA</name>
<dbReference type="InterPro" id="IPR000687">
    <property type="entry name" value="RIO_kinase"/>
</dbReference>
<keyword evidence="8 11" id="KW-0460">Magnesium</keyword>
<dbReference type="PANTHER" id="PTHR45723">
    <property type="entry name" value="SERINE/THREONINE-PROTEIN KINASE RIO1"/>
    <property type="match status" value="1"/>
</dbReference>
<evidence type="ECO:0000256" key="4">
    <source>
        <dbReference type="ARBA" id="ARBA00022723"/>
    </source>
</evidence>
<reference evidence="14 15" key="1">
    <citation type="submission" date="2024-10" db="EMBL/GenBank/DDBJ databases">
        <authorList>
            <person name="Kim D."/>
        </authorList>
    </citation>
    <scope>NUCLEOTIDE SEQUENCE [LARGE SCALE GENOMIC DNA]</scope>
    <source>
        <strain evidence="14">BH-2024</strain>
    </source>
</reference>
<dbReference type="GO" id="GO:0004674">
    <property type="term" value="F:protein serine/threonine kinase activity"/>
    <property type="evidence" value="ECO:0007669"/>
    <property type="project" value="UniProtKB-UniRule"/>
</dbReference>
<dbReference type="InterPro" id="IPR011009">
    <property type="entry name" value="Kinase-like_dom_sf"/>
</dbReference>
<evidence type="ECO:0000256" key="11">
    <source>
        <dbReference type="PIRNR" id="PIRNR038146"/>
    </source>
</evidence>
<keyword evidence="2 11" id="KW-0723">Serine/threonine-protein kinase</keyword>
<evidence type="ECO:0000313" key="14">
    <source>
        <dbReference type="EMBL" id="KAL3105500.1"/>
    </source>
</evidence>
<feature type="region of interest" description="Disordered" evidence="12">
    <location>
        <begin position="1"/>
        <end position="21"/>
    </location>
</feature>
<organism evidence="14 15">
    <name type="scientific">Heterodera trifolii</name>
    <dbReference type="NCBI Taxonomy" id="157864"/>
    <lineage>
        <taxon>Eukaryota</taxon>
        <taxon>Metazoa</taxon>
        <taxon>Ecdysozoa</taxon>
        <taxon>Nematoda</taxon>
        <taxon>Chromadorea</taxon>
        <taxon>Rhabditida</taxon>
        <taxon>Tylenchina</taxon>
        <taxon>Tylenchomorpha</taxon>
        <taxon>Tylenchoidea</taxon>
        <taxon>Heteroderidae</taxon>
        <taxon>Heteroderinae</taxon>
        <taxon>Heterodera</taxon>
    </lineage>
</organism>
<keyword evidence="7" id="KW-0067">ATP-binding</keyword>
<dbReference type="PROSITE" id="PS01245">
    <property type="entry name" value="RIO1"/>
    <property type="match status" value="1"/>
</dbReference>
<dbReference type="InterPro" id="IPR018934">
    <property type="entry name" value="RIO_dom"/>
</dbReference>
<comment type="catalytic activity">
    <reaction evidence="9 11">
        <text>L-threonyl-[protein] + ATP = O-phospho-L-threonyl-[protein] + ADP + H(+)</text>
        <dbReference type="Rhea" id="RHEA:46608"/>
        <dbReference type="Rhea" id="RHEA-COMP:11060"/>
        <dbReference type="Rhea" id="RHEA-COMP:11605"/>
        <dbReference type="ChEBI" id="CHEBI:15378"/>
        <dbReference type="ChEBI" id="CHEBI:30013"/>
        <dbReference type="ChEBI" id="CHEBI:30616"/>
        <dbReference type="ChEBI" id="CHEBI:61977"/>
        <dbReference type="ChEBI" id="CHEBI:456216"/>
        <dbReference type="EC" id="2.7.11.1"/>
    </reaction>
</comment>
<feature type="region of interest" description="Disordered" evidence="12">
    <location>
        <begin position="298"/>
        <end position="332"/>
    </location>
</feature>
<evidence type="ECO:0000256" key="10">
    <source>
        <dbReference type="ARBA" id="ARBA00048679"/>
    </source>
</evidence>
<feature type="region of interest" description="Disordered" evidence="12">
    <location>
        <begin position="99"/>
        <end position="118"/>
    </location>
</feature>
<dbReference type="PIRSF" id="PIRSF038146">
    <property type="entry name" value="Ser/Thr_PK_RIO3"/>
    <property type="match status" value="1"/>
</dbReference>
<dbReference type="Gene3D" id="1.10.510.10">
    <property type="entry name" value="Transferase(Phosphotransferase) domain 1"/>
    <property type="match status" value="1"/>
</dbReference>
<evidence type="ECO:0000256" key="9">
    <source>
        <dbReference type="ARBA" id="ARBA00047899"/>
    </source>
</evidence>
<proteinExistence type="inferred from homology"/>
<evidence type="ECO:0000256" key="12">
    <source>
        <dbReference type="SAM" id="MobiDB-lite"/>
    </source>
</evidence>
<dbReference type="EC" id="2.7.11.1" evidence="11"/>
<comment type="caution">
    <text evidence="14">The sequence shown here is derived from an EMBL/GenBank/DDBJ whole genome shotgun (WGS) entry which is preliminary data.</text>
</comment>
<dbReference type="Proteomes" id="UP001620626">
    <property type="component" value="Unassembled WGS sequence"/>
</dbReference>
<dbReference type="EMBL" id="JBICBT010000683">
    <property type="protein sequence ID" value="KAL3105500.1"/>
    <property type="molecule type" value="Genomic_DNA"/>
</dbReference>
<evidence type="ECO:0000313" key="15">
    <source>
        <dbReference type="Proteomes" id="UP001620626"/>
    </source>
</evidence>
<feature type="compositionally biased region" description="Acidic residues" evidence="12">
    <location>
        <begin position="142"/>
        <end position="155"/>
    </location>
</feature>
<protein>
    <recommendedName>
        <fullName evidence="11">Serine/threonine-protein kinase RIO3</fullName>
        <ecNumber evidence="11">2.7.11.1</ecNumber>
    </recommendedName>
</protein>
<dbReference type="Pfam" id="PF01163">
    <property type="entry name" value="RIO1"/>
    <property type="match status" value="1"/>
</dbReference>
<evidence type="ECO:0000256" key="5">
    <source>
        <dbReference type="ARBA" id="ARBA00022741"/>
    </source>
</evidence>
<evidence type="ECO:0000256" key="8">
    <source>
        <dbReference type="ARBA" id="ARBA00022842"/>
    </source>
</evidence>
<feature type="domain" description="RIO kinase" evidence="13">
    <location>
        <begin position="243"/>
        <end position="537"/>
    </location>
</feature>
<feature type="compositionally biased region" description="Basic and acidic residues" evidence="12">
    <location>
        <begin position="125"/>
        <end position="134"/>
    </location>
</feature>
<comment type="cofactor">
    <cofactor evidence="11">
        <name>Mg(2+)</name>
        <dbReference type="ChEBI" id="CHEBI:18420"/>
    </cofactor>
</comment>
<dbReference type="GO" id="GO:0005524">
    <property type="term" value="F:ATP binding"/>
    <property type="evidence" value="ECO:0007669"/>
    <property type="project" value="UniProtKB-UniRule"/>
</dbReference>
<evidence type="ECO:0000259" key="13">
    <source>
        <dbReference type="SMART" id="SM00090"/>
    </source>
</evidence>
<dbReference type="AlphaFoldDB" id="A0ABD2KRC2"/>
<keyword evidence="6 11" id="KW-0418">Kinase</keyword>